<name>A0A0F8YFA3_9ZZZZ</name>
<reference evidence="1" key="1">
    <citation type="journal article" date="2015" name="Nature">
        <title>Complex archaea that bridge the gap between prokaryotes and eukaryotes.</title>
        <authorList>
            <person name="Spang A."/>
            <person name="Saw J.H."/>
            <person name="Jorgensen S.L."/>
            <person name="Zaremba-Niedzwiedzka K."/>
            <person name="Martijn J."/>
            <person name="Lind A.E."/>
            <person name="van Eijk R."/>
            <person name="Schleper C."/>
            <person name="Guy L."/>
            <person name="Ettema T.J."/>
        </authorList>
    </citation>
    <scope>NUCLEOTIDE SEQUENCE</scope>
</reference>
<sequence length="84" mass="9111">MARVPKSYPKEPGAKRCGDSYKTGLFVNGEIPGTALGREFKKTIGPVFFKNGAVSVPLFTSRTDLDAQLAVGFTKRFGDLKNTL</sequence>
<protein>
    <submittedName>
        <fullName evidence="1">Uncharacterized protein</fullName>
    </submittedName>
</protein>
<gene>
    <name evidence="1" type="ORF">LCGC14_2826740</name>
</gene>
<evidence type="ECO:0000313" key="1">
    <source>
        <dbReference type="EMBL" id="KKK80112.1"/>
    </source>
</evidence>
<feature type="non-terminal residue" evidence="1">
    <location>
        <position position="84"/>
    </location>
</feature>
<dbReference type="AlphaFoldDB" id="A0A0F8YFA3"/>
<comment type="caution">
    <text evidence="1">The sequence shown here is derived from an EMBL/GenBank/DDBJ whole genome shotgun (WGS) entry which is preliminary data.</text>
</comment>
<organism evidence="1">
    <name type="scientific">marine sediment metagenome</name>
    <dbReference type="NCBI Taxonomy" id="412755"/>
    <lineage>
        <taxon>unclassified sequences</taxon>
        <taxon>metagenomes</taxon>
        <taxon>ecological metagenomes</taxon>
    </lineage>
</organism>
<accession>A0A0F8YFA3</accession>
<dbReference type="EMBL" id="LAZR01053729">
    <property type="protein sequence ID" value="KKK80112.1"/>
    <property type="molecule type" value="Genomic_DNA"/>
</dbReference>
<proteinExistence type="predicted"/>